<organism evidence="1">
    <name type="scientific">mine drainage metagenome</name>
    <dbReference type="NCBI Taxonomy" id="410659"/>
    <lineage>
        <taxon>unclassified sequences</taxon>
        <taxon>metagenomes</taxon>
        <taxon>ecological metagenomes</taxon>
    </lineage>
</organism>
<comment type="caution">
    <text evidence="1">The sequence shown here is derived from an EMBL/GenBank/DDBJ whole genome shotgun (WGS) entry which is preliminary data.</text>
</comment>
<evidence type="ECO:0000313" key="1">
    <source>
        <dbReference type="EMBL" id="OIQ65238.1"/>
    </source>
</evidence>
<protein>
    <recommendedName>
        <fullName evidence="2">Replication initiation factor</fullName>
    </recommendedName>
</protein>
<gene>
    <name evidence="1" type="ORF">GALL_532060</name>
</gene>
<proteinExistence type="predicted"/>
<accession>A0A1J5P290</accession>
<name>A0A1J5P290_9ZZZZ</name>
<dbReference type="EMBL" id="MLJW01007490">
    <property type="protein sequence ID" value="OIQ65238.1"/>
    <property type="molecule type" value="Genomic_DNA"/>
</dbReference>
<sequence>MFPFVLEDNAYRIQLARPGKTLPMAYVKVSAEYLAHKGPLAVQQELAGLLLEFGSLTGSNVVSRIDLAADFCSPVVMDSWHRSAWVTRATEIHSYSKDQVFTGWTIGMGGIIGCRLYNKIQEIVHSGKNWAMNLWLPMGWTPGEDVWRLEFEFKREFLKIRGLTSLDDVLDNLDGLWRYVTTEWLSLTVPNALDNTRTRWPTHELWGTLASVDWNSEQSVLLDKCATARNPTELRLITVVLGAMTSYMALHNIDDRNEAIDQLTTKLYQHYSNVAFRRELSFDEYLALRIAVKSREFNTAINAPGLIDNLKQDFLDEREDAYRKASRGD</sequence>
<dbReference type="AlphaFoldDB" id="A0A1J5P290"/>
<reference evidence="1" key="1">
    <citation type="submission" date="2016-10" db="EMBL/GenBank/DDBJ databases">
        <title>Sequence of Gallionella enrichment culture.</title>
        <authorList>
            <person name="Poehlein A."/>
            <person name="Muehling M."/>
            <person name="Daniel R."/>
        </authorList>
    </citation>
    <scope>NUCLEOTIDE SEQUENCE</scope>
</reference>
<evidence type="ECO:0008006" key="2">
    <source>
        <dbReference type="Google" id="ProtNLM"/>
    </source>
</evidence>